<keyword evidence="3 7" id="KW-0378">Hydrolase</keyword>
<evidence type="ECO:0000313" key="13">
    <source>
        <dbReference type="Proteomes" id="UP001295684"/>
    </source>
</evidence>
<evidence type="ECO:0000256" key="7">
    <source>
        <dbReference type="PIRNR" id="PIRNR000862"/>
    </source>
</evidence>
<evidence type="ECO:0000256" key="1">
    <source>
        <dbReference type="ARBA" id="ARBA00010701"/>
    </source>
</evidence>
<dbReference type="PANTHER" id="PTHR11005">
    <property type="entry name" value="LYSOSOMAL ACID LIPASE-RELATED"/>
    <property type="match status" value="1"/>
</dbReference>
<keyword evidence="5" id="KW-0443">Lipid metabolism</keyword>
<evidence type="ECO:0000256" key="8">
    <source>
        <dbReference type="PIRSR" id="PIRSR000862-1"/>
    </source>
</evidence>
<keyword evidence="6" id="KW-0325">Glycoprotein</keyword>
<reference evidence="12" key="1">
    <citation type="submission" date="2023-07" db="EMBL/GenBank/DDBJ databases">
        <authorList>
            <consortium name="AG Swart"/>
            <person name="Singh M."/>
            <person name="Singh A."/>
            <person name="Seah K."/>
            <person name="Emmerich C."/>
        </authorList>
    </citation>
    <scope>NUCLEOTIDE SEQUENCE</scope>
    <source>
        <strain evidence="12">DP1</strain>
    </source>
</reference>
<evidence type="ECO:0000256" key="2">
    <source>
        <dbReference type="ARBA" id="ARBA00022729"/>
    </source>
</evidence>
<evidence type="ECO:0000256" key="4">
    <source>
        <dbReference type="ARBA" id="ARBA00022963"/>
    </source>
</evidence>
<dbReference type="InterPro" id="IPR025483">
    <property type="entry name" value="Lipase_euk"/>
</dbReference>
<dbReference type="InterPro" id="IPR029058">
    <property type="entry name" value="AB_hydrolase_fold"/>
</dbReference>
<evidence type="ECO:0000259" key="11">
    <source>
        <dbReference type="Pfam" id="PF04083"/>
    </source>
</evidence>
<feature type="active site" description="Charge relay system" evidence="8">
    <location>
        <position position="369"/>
    </location>
</feature>
<gene>
    <name evidence="12" type="ORF">ECRASSUSDP1_LOCUS12145</name>
</gene>
<feature type="signal peptide" evidence="9">
    <location>
        <begin position="1"/>
        <end position="18"/>
    </location>
</feature>
<feature type="chain" id="PRO_5042054530" description="Lipase" evidence="9">
    <location>
        <begin position="19"/>
        <end position="393"/>
    </location>
</feature>
<protein>
    <recommendedName>
        <fullName evidence="7">Lipase</fullName>
    </recommendedName>
</protein>
<keyword evidence="2 9" id="KW-0732">Signal</keyword>
<feature type="domain" description="Partial AB-hydrolase lipase" evidence="11">
    <location>
        <begin position="32"/>
        <end position="88"/>
    </location>
</feature>
<comment type="similarity">
    <text evidence="1 7">Belongs to the AB hydrolase superfamily. Lipase family.</text>
</comment>
<keyword evidence="4 7" id="KW-0442">Lipid degradation</keyword>
<dbReference type="AlphaFoldDB" id="A0AAD1XGA5"/>
<dbReference type="InterPro" id="IPR000073">
    <property type="entry name" value="AB_hydrolase_1"/>
</dbReference>
<proteinExistence type="inferred from homology"/>
<dbReference type="GO" id="GO:0016042">
    <property type="term" value="P:lipid catabolic process"/>
    <property type="evidence" value="ECO:0007669"/>
    <property type="project" value="UniProtKB-KW"/>
</dbReference>
<feature type="domain" description="AB hydrolase-1" evidence="10">
    <location>
        <begin position="97"/>
        <end position="195"/>
    </location>
</feature>
<dbReference type="FunFam" id="3.40.50.1820:FF:000057">
    <property type="entry name" value="Lipase"/>
    <property type="match status" value="1"/>
</dbReference>
<feature type="active site" description="Charge relay system" evidence="8">
    <location>
        <position position="340"/>
    </location>
</feature>
<dbReference type="Proteomes" id="UP001295684">
    <property type="component" value="Unassembled WGS sequence"/>
</dbReference>
<dbReference type="Pfam" id="PF04083">
    <property type="entry name" value="Abhydro_lipase"/>
    <property type="match status" value="1"/>
</dbReference>
<evidence type="ECO:0000256" key="3">
    <source>
        <dbReference type="ARBA" id="ARBA00022801"/>
    </source>
</evidence>
<evidence type="ECO:0000256" key="6">
    <source>
        <dbReference type="ARBA" id="ARBA00023180"/>
    </source>
</evidence>
<dbReference type="SUPFAM" id="SSF53474">
    <property type="entry name" value="alpha/beta-Hydrolases"/>
    <property type="match status" value="1"/>
</dbReference>
<comment type="caution">
    <text evidence="12">The sequence shown here is derived from an EMBL/GenBank/DDBJ whole genome shotgun (WGS) entry which is preliminary data.</text>
</comment>
<organism evidence="12 13">
    <name type="scientific">Euplotes crassus</name>
    <dbReference type="NCBI Taxonomy" id="5936"/>
    <lineage>
        <taxon>Eukaryota</taxon>
        <taxon>Sar</taxon>
        <taxon>Alveolata</taxon>
        <taxon>Ciliophora</taxon>
        <taxon>Intramacronucleata</taxon>
        <taxon>Spirotrichea</taxon>
        <taxon>Hypotrichia</taxon>
        <taxon>Euplotida</taxon>
        <taxon>Euplotidae</taxon>
        <taxon>Moneuplotes</taxon>
    </lineage>
</organism>
<dbReference type="GO" id="GO:0016788">
    <property type="term" value="F:hydrolase activity, acting on ester bonds"/>
    <property type="evidence" value="ECO:0007669"/>
    <property type="project" value="InterPro"/>
</dbReference>
<dbReference type="InterPro" id="IPR006693">
    <property type="entry name" value="AB_hydrolase_lipase"/>
</dbReference>
<sequence>MLKWLLLPIPVYFGGVYAGKYLIDEQAKMSFTKRCKLVGLGSEKHFVTTEDGYILQLFRVTSGESQSECPPVYFQHGSQSSAMDWVANKEKSSPFILAKNGYDVWVANARGCAYSQFHKYLDPNEDPEYWDFCFEDMAKYDTKAVIEYIRKNNDHKSHKVSYIGHSQGSAMILIALSEDLKWYQDKLSIAIACAPATRMDAIKAKTLKKVCENESVHKLINKATIHQMHRPNAVFNGAWCGLSKLCPPLMKKSMKKFNDADPTVNNLNSCQIFWYHHPSGTSFKALKHWSQIIKHGEFIKFDYGKEKNLEVYGTETPPMYDLVGIQKSKIPIAILSGKHDLLAATEDCEWTKAQLGESLVFDKEYDYGHMTFLCGKDNSYIYDIMKLLKEYSQ</sequence>
<dbReference type="PIRSF" id="PIRSF000862">
    <property type="entry name" value="Steryl_ester_lip"/>
    <property type="match status" value="1"/>
</dbReference>
<keyword evidence="13" id="KW-1185">Reference proteome</keyword>
<evidence type="ECO:0000256" key="9">
    <source>
        <dbReference type="SAM" id="SignalP"/>
    </source>
</evidence>
<accession>A0AAD1XGA5</accession>
<dbReference type="Gene3D" id="3.40.50.1820">
    <property type="entry name" value="alpha/beta hydrolase"/>
    <property type="match status" value="1"/>
</dbReference>
<dbReference type="Pfam" id="PF00561">
    <property type="entry name" value="Abhydrolase_1"/>
    <property type="match status" value="1"/>
</dbReference>
<evidence type="ECO:0000256" key="5">
    <source>
        <dbReference type="ARBA" id="ARBA00023098"/>
    </source>
</evidence>
<name>A0AAD1XGA5_EUPCR</name>
<evidence type="ECO:0000313" key="12">
    <source>
        <dbReference type="EMBL" id="CAI2370826.1"/>
    </source>
</evidence>
<evidence type="ECO:0000259" key="10">
    <source>
        <dbReference type="Pfam" id="PF00561"/>
    </source>
</evidence>
<dbReference type="EMBL" id="CAMPGE010012042">
    <property type="protein sequence ID" value="CAI2370826.1"/>
    <property type="molecule type" value="Genomic_DNA"/>
</dbReference>
<feature type="active site" description="Nucleophile" evidence="8">
    <location>
        <position position="166"/>
    </location>
</feature>